<dbReference type="CDD" id="cd03801">
    <property type="entry name" value="GT4_PimA-like"/>
    <property type="match status" value="1"/>
</dbReference>
<dbReference type="PANTHER" id="PTHR12526:SF510">
    <property type="entry name" value="D-INOSITOL 3-PHOSPHATE GLYCOSYLTRANSFERASE"/>
    <property type="match status" value="1"/>
</dbReference>
<accession>A0ABS7BJV6</accession>
<dbReference type="Gene3D" id="3.40.50.2000">
    <property type="entry name" value="Glycogen Phosphorylase B"/>
    <property type="match status" value="2"/>
</dbReference>
<proteinExistence type="predicted"/>
<name>A0ABS7BJV6_9SPHN</name>
<evidence type="ECO:0000256" key="1">
    <source>
        <dbReference type="ARBA" id="ARBA00022676"/>
    </source>
</evidence>
<keyword evidence="2" id="KW-0808">Transferase</keyword>
<gene>
    <name evidence="3" type="ORF">KZ820_04100</name>
</gene>
<evidence type="ECO:0000256" key="2">
    <source>
        <dbReference type="ARBA" id="ARBA00022679"/>
    </source>
</evidence>
<dbReference type="SUPFAM" id="SSF53756">
    <property type="entry name" value="UDP-Glycosyltransferase/glycogen phosphorylase"/>
    <property type="match status" value="1"/>
</dbReference>
<keyword evidence="1" id="KW-0328">Glycosyltransferase</keyword>
<comment type="caution">
    <text evidence="3">The sequence shown here is derived from an EMBL/GenBank/DDBJ whole genome shotgun (WGS) entry which is preliminary data.</text>
</comment>
<evidence type="ECO:0000313" key="4">
    <source>
        <dbReference type="Proteomes" id="UP000759103"/>
    </source>
</evidence>
<sequence length="381" mass="40243">MTTVCFPFVGDLIGGSHVSAAGLIRRLDRARYTPLVLLQHPDGAMARFFAEAGIATEPAPLSPELVHGRAVSPAGAARLVATSLRLRDYLRARGIGIVHSNDGRSHATWGLAAKLARARLLWHHRGAPDAMGLRVVAPLLADRVVSVSAFSAPKPGRYSAAARTRVIRSPFDHHMQHDRAEARAALAALIPPGGGTRYVAYAGVMIERKRPLLFVDAIAALKARRPELDVAGVMFGEALDGMDEQVRARAAVAGVADRIHLLGHRTPGAYWLAASDVLMVPAVDEPFGRTLVEAMLVGTPVVATRSGGNVEAIAHERTGLLVAAEDAVALADGCARVLGEPALAARIARDAATDARARFGEQAHADAIMAVYDEMLAAGAR</sequence>
<dbReference type="Pfam" id="PF13692">
    <property type="entry name" value="Glyco_trans_1_4"/>
    <property type="match status" value="1"/>
</dbReference>
<keyword evidence="4" id="KW-1185">Reference proteome</keyword>
<reference evidence="3 4" key="1">
    <citation type="submission" date="2021-07" db="EMBL/GenBank/DDBJ databases">
        <title>Sphingomonas sp.</title>
        <authorList>
            <person name="Feng G."/>
            <person name="Li J."/>
            <person name="Pan M."/>
        </authorList>
    </citation>
    <scope>NUCLEOTIDE SEQUENCE [LARGE SCALE GENOMIC DNA]</scope>
    <source>
        <strain evidence="3 4">RRHST34</strain>
    </source>
</reference>
<dbReference type="PANTHER" id="PTHR12526">
    <property type="entry name" value="GLYCOSYLTRANSFERASE"/>
    <property type="match status" value="1"/>
</dbReference>
<dbReference type="EMBL" id="JAHXZN010000001">
    <property type="protein sequence ID" value="MBW6529907.1"/>
    <property type="molecule type" value="Genomic_DNA"/>
</dbReference>
<organism evidence="3 4">
    <name type="scientific">Sphingomonas citri</name>
    <dbReference type="NCBI Taxonomy" id="2862499"/>
    <lineage>
        <taxon>Bacteria</taxon>
        <taxon>Pseudomonadati</taxon>
        <taxon>Pseudomonadota</taxon>
        <taxon>Alphaproteobacteria</taxon>
        <taxon>Sphingomonadales</taxon>
        <taxon>Sphingomonadaceae</taxon>
        <taxon>Sphingomonas</taxon>
    </lineage>
</organism>
<dbReference type="Proteomes" id="UP000759103">
    <property type="component" value="Unassembled WGS sequence"/>
</dbReference>
<protein>
    <submittedName>
        <fullName evidence="3">Glycosyltransferase family 4 protein</fullName>
    </submittedName>
</protein>
<dbReference type="RefSeq" id="WP_219747366.1">
    <property type="nucleotide sequence ID" value="NZ_JAHXZN010000001.1"/>
</dbReference>
<evidence type="ECO:0000313" key="3">
    <source>
        <dbReference type="EMBL" id="MBW6529907.1"/>
    </source>
</evidence>